<proteinExistence type="predicted"/>
<feature type="transmembrane region" description="Helical" evidence="1">
    <location>
        <begin position="157"/>
        <end position="175"/>
    </location>
</feature>
<gene>
    <name evidence="2" type="ORF">EDS130_LOCUS13684</name>
</gene>
<protein>
    <submittedName>
        <fullName evidence="2">Uncharacterized protein</fullName>
    </submittedName>
</protein>
<name>A0A814F6N1_ADIRI</name>
<keyword evidence="1" id="KW-0812">Transmembrane</keyword>
<comment type="caution">
    <text evidence="2">The sequence shown here is derived from an EMBL/GenBank/DDBJ whole genome shotgun (WGS) entry which is preliminary data.</text>
</comment>
<dbReference type="EMBL" id="CAJNOJ010000055">
    <property type="protein sequence ID" value="CAF0977349.1"/>
    <property type="molecule type" value="Genomic_DNA"/>
</dbReference>
<organism evidence="2 3">
    <name type="scientific">Adineta ricciae</name>
    <name type="common">Rotifer</name>
    <dbReference type="NCBI Taxonomy" id="249248"/>
    <lineage>
        <taxon>Eukaryota</taxon>
        <taxon>Metazoa</taxon>
        <taxon>Spiralia</taxon>
        <taxon>Gnathifera</taxon>
        <taxon>Rotifera</taxon>
        <taxon>Eurotatoria</taxon>
        <taxon>Bdelloidea</taxon>
        <taxon>Adinetida</taxon>
        <taxon>Adinetidae</taxon>
        <taxon>Adineta</taxon>
    </lineage>
</organism>
<dbReference type="Proteomes" id="UP000663852">
    <property type="component" value="Unassembled WGS sequence"/>
</dbReference>
<evidence type="ECO:0000256" key="1">
    <source>
        <dbReference type="SAM" id="Phobius"/>
    </source>
</evidence>
<accession>A0A814F6N1</accession>
<keyword evidence="1" id="KW-1133">Transmembrane helix</keyword>
<dbReference type="AlphaFoldDB" id="A0A814F6N1"/>
<feature type="transmembrane region" description="Helical" evidence="1">
    <location>
        <begin position="49"/>
        <end position="68"/>
    </location>
</feature>
<keyword evidence="1" id="KW-0472">Membrane</keyword>
<reference evidence="2" key="1">
    <citation type="submission" date="2021-02" db="EMBL/GenBank/DDBJ databases">
        <authorList>
            <person name="Nowell W R."/>
        </authorList>
    </citation>
    <scope>NUCLEOTIDE SEQUENCE</scope>
</reference>
<evidence type="ECO:0000313" key="3">
    <source>
        <dbReference type="Proteomes" id="UP000663852"/>
    </source>
</evidence>
<evidence type="ECO:0000313" key="2">
    <source>
        <dbReference type="EMBL" id="CAF0977349.1"/>
    </source>
</evidence>
<feature type="transmembrane region" description="Helical" evidence="1">
    <location>
        <begin position="83"/>
        <end position="105"/>
    </location>
</feature>
<feature type="transmembrane region" description="Helical" evidence="1">
    <location>
        <begin position="117"/>
        <end position="137"/>
    </location>
</feature>
<sequence length="194" mass="22330">MYTECQSTNGRSNGPYVSITNPPVDYFTIVHIPLKTKYKLDVALYKTRYNLLMLIIMKIILLILYFGADVFHKKDKIYEYNVLSWSTAAVCLSLFHLLIYLLFVIKYNRVGIITCRLITIIHLICIFLRITVLVTQSESISNLSRLLSQHVSIIGDAFLYTILTIISFICSMKLIRLMANHAKGIDLSIQYCAY</sequence>